<evidence type="ECO:0000313" key="2">
    <source>
        <dbReference type="EMBL" id="KYG85236.1"/>
    </source>
</evidence>
<organism evidence="2 3">
    <name type="scientific">Roseivirga seohaensis</name>
    <dbReference type="NCBI Taxonomy" id="1914963"/>
    <lineage>
        <taxon>Bacteria</taxon>
        <taxon>Pseudomonadati</taxon>
        <taxon>Bacteroidota</taxon>
        <taxon>Cytophagia</taxon>
        <taxon>Cytophagales</taxon>
        <taxon>Roseivirgaceae</taxon>
        <taxon>Roseivirga</taxon>
    </lineage>
</organism>
<dbReference type="AlphaFoldDB" id="A0A150Y2T3"/>
<dbReference type="RefSeq" id="WP_062300174.1">
    <property type="nucleotide sequence ID" value="NZ_LRPB01000005.1"/>
</dbReference>
<keyword evidence="1" id="KW-0472">Membrane</keyword>
<name>A0A150Y2T3_9BACT</name>
<protein>
    <submittedName>
        <fullName evidence="2">Uncharacterized protein</fullName>
    </submittedName>
</protein>
<dbReference type="Proteomes" id="UP000075663">
    <property type="component" value="Unassembled WGS sequence"/>
</dbReference>
<keyword evidence="1" id="KW-1133">Transmembrane helix</keyword>
<evidence type="ECO:0000256" key="1">
    <source>
        <dbReference type="SAM" id="Phobius"/>
    </source>
</evidence>
<dbReference type="EMBL" id="LRPB01000005">
    <property type="protein sequence ID" value="KYG85236.1"/>
    <property type="molecule type" value="Genomic_DNA"/>
</dbReference>
<accession>A0A150Y2T3</accession>
<proteinExistence type="predicted"/>
<feature type="transmembrane region" description="Helical" evidence="1">
    <location>
        <begin position="7"/>
        <end position="28"/>
    </location>
</feature>
<gene>
    <name evidence="2" type="ORF">AWW67_16120</name>
</gene>
<evidence type="ECO:0000313" key="3">
    <source>
        <dbReference type="Proteomes" id="UP000075663"/>
    </source>
</evidence>
<comment type="caution">
    <text evidence="2">The sequence shown here is derived from an EMBL/GenBank/DDBJ whole genome shotgun (WGS) entry which is preliminary data.</text>
</comment>
<dbReference type="STRING" id="1914963.AWW67_16120"/>
<reference evidence="2 3" key="1">
    <citation type="submission" date="2016-01" db="EMBL/GenBank/DDBJ databases">
        <title>Genome sequencing of Roseivirga seohaensis SW-152.</title>
        <authorList>
            <person name="Selvaratnam C."/>
            <person name="Thevarajoo S."/>
            <person name="Goh K.M."/>
            <person name="Ee R."/>
            <person name="Chan K.-G."/>
            <person name="Chong C.S."/>
        </authorList>
    </citation>
    <scope>NUCLEOTIDE SEQUENCE [LARGE SCALE GENOMIC DNA]</scope>
    <source>
        <strain evidence="2 3">SW-152</strain>
    </source>
</reference>
<keyword evidence="1" id="KW-0812">Transmembrane</keyword>
<sequence>MNYIKQAVAWLLVTSSLISAFIAPLVYLDFELRRDYIAEVLCINRDKPITVCGGECFLNKQLRMLEGDTQDQKAPVREEIRITFFFQEFKQTTFFDKDYSLLNEWGATLNQDKLLVGFTSDIFHPPIS</sequence>